<evidence type="ECO:0000313" key="2">
    <source>
        <dbReference type="EMBL" id="MBS8259776.1"/>
    </source>
</evidence>
<name>A0A944GSM3_9HYPH</name>
<keyword evidence="1" id="KW-0472">Membrane</keyword>
<reference evidence="2" key="1">
    <citation type="submission" date="2018-08" db="EMBL/GenBank/DDBJ databases">
        <authorList>
            <person name="Jin W."/>
            <person name="Wang H."/>
            <person name="Yang Y."/>
            <person name="Li M."/>
            <person name="Liu J."/>
        </authorList>
    </citation>
    <scope>NUCLEOTIDE SEQUENCE</scope>
    <source>
        <strain evidence="2">AESS21</strain>
    </source>
</reference>
<reference evidence="2" key="2">
    <citation type="journal article" date="2021" name="Microorganisms">
        <title>Bacterial Dimethylsulfoniopropionate Biosynthesis in the East China Sea.</title>
        <authorList>
            <person name="Liu J."/>
            <person name="Zhang Y."/>
            <person name="Liu J."/>
            <person name="Zhong H."/>
            <person name="Williams B.T."/>
            <person name="Zheng Y."/>
            <person name="Curson A.R.J."/>
            <person name="Sun C."/>
            <person name="Sun H."/>
            <person name="Song D."/>
            <person name="Wagner Mackenzie B."/>
            <person name="Bermejo Martinez A."/>
            <person name="Todd J.D."/>
            <person name="Zhang X.H."/>
        </authorList>
    </citation>
    <scope>NUCLEOTIDE SEQUENCE</scope>
    <source>
        <strain evidence="2">AESS21</strain>
    </source>
</reference>
<organism evidence="2 3">
    <name type="scientific">Roseibium polysiphoniae</name>
    <dbReference type="NCBI Taxonomy" id="2571221"/>
    <lineage>
        <taxon>Bacteria</taxon>
        <taxon>Pseudomonadati</taxon>
        <taxon>Pseudomonadota</taxon>
        <taxon>Alphaproteobacteria</taxon>
        <taxon>Hyphomicrobiales</taxon>
        <taxon>Stappiaceae</taxon>
        <taxon>Roseibium</taxon>
    </lineage>
</organism>
<sequence>MTIAPLLDAGWLVASHALAALTAFVLGAVQLAAPKGTLPHRTLGYVWVILMLWIAGSSFFIYEIRLWGPFSPIHILSLLALFGLISGVLEARRKDIREHRKTMILLYSGALLIAGFFALMPGRTMHTVLFGS</sequence>
<dbReference type="Pfam" id="PF10067">
    <property type="entry name" value="DUF2306"/>
    <property type="match status" value="1"/>
</dbReference>
<evidence type="ECO:0000313" key="3">
    <source>
        <dbReference type="Proteomes" id="UP000705379"/>
    </source>
</evidence>
<protein>
    <submittedName>
        <fullName evidence="2">DUF2306 domain-containing protein</fullName>
    </submittedName>
</protein>
<comment type="caution">
    <text evidence="2">The sequence shown here is derived from an EMBL/GenBank/DDBJ whole genome shotgun (WGS) entry which is preliminary data.</text>
</comment>
<dbReference type="RefSeq" id="WP_213215345.1">
    <property type="nucleotide sequence ID" value="NZ_JBDWBU010000086.1"/>
</dbReference>
<feature type="transmembrane region" description="Helical" evidence="1">
    <location>
        <begin position="70"/>
        <end position="91"/>
    </location>
</feature>
<dbReference type="InterPro" id="IPR018750">
    <property type="entry name" value="DUF2306_membrane"/>
</dbReference>
<gene>
    <name evidence="2" type="ORF">DYI23_06060</name>
</gene>
<dbReference type="Proteomes" id="UP000705379">
    <property type="component" value="Unassembled WGS sequence"/>
</dbReference>
<keyword evidence="1" id="KW-1133">Transmembrane helix</keyword>
<proteinExistence type="predicted"/>
<feature type="transmembrane region" description="Helical" evidence="1">
    <location>
        <begin position="103"/>
        <end position="122"/>
    </location>
</feature>
<feature type="transmembrane region" description="Helical" evidence="1">
    <location>
        <begin position="45"/>
        <end position="64"/>
    </location>
</feature>
<keyword evidence="1" id="KW-0812">Transmembrane</keyword>
<accession>A0A944GSM3</accession>
<dbReference type="EMBL" id="QTKU01000001">
    <property type="protein sequence ID" value="MBS8259776.1"/>
    <property type="molecule type" value="Genomic_DNA"/>
</dbReference>
<feature type="transmembrane region" description="Helical" evidence="1">
    <location>
        <begin position="12"/>
        <end position="33"/>
    </location>
</feature>
<evidence type="ECO:0000256" key="1">
    <source>
        <dbReference type="SAM" id="Phobius"/>
    </source>
</evidence>
<dbReference type="AlphaFoldDB" id="A0A944GSM3"/>